<feature type="compositionally biased region" description="Basic and acidic residues" evidence="1">
    <location>
        <begin position="17"/>
        <end position="36"/>
    </location>
</feature>
<dbReference type="Proteomes" id="UP000289664">
    <property type="component" value="Chromosome"/>
</dbReference>
<dbReference type="GeneID" id="62697925"/>
<dbReference type="EMBL" id="CP036170">
    <property type="protein sequence ID" value="QBF72885.1"/>
    <property type="molecule type" value="Genomic_DNA"/>
</dbReference>
<gene>
    <name evidence="2" type="ORF">HDCHBGLK_00230</name>
</gene>
<feature type="region of interest" description="Disordered" evidence="1">
    <location>
        <begin position="1"/>
        <end position="52"/>
    </location>
</feature>
<protein>
    <submittedName>
        <fullName evidence="2">Uncharacterized protein</fullName>
    </submittedName>
</protein>
<evidence type="ECO:0000256" key="1">
    <source>
        <dbReference type="SAM" id="MobiDB-lite"/>
    </source>
</evidence>
<dbReference type="HOGENOM" id="CLU_3078499_0_0_9"/>
<reference evidence="2 3" key="1">
    <citation type="journal article" date="2019" name="Appl. Environ. Microbiol.">
        <title>Clostridium scindens ATCC 35704: integration of nutritional requirements, the complete genome sequence, and global transcriptional responses to bile acids.</title>
        <authorList>
            <person name="Devendran S."/>
            <person name="Shrestha R."/>
            <person name="Alves J.M.P."/>
            <person name="Wolf P.G."/>
            <person name="Ly L."/>
            <person name="Hernandez A.G."/>
            <person name="Mendez-Garcia C."/>
            <person name="Inboden A."/>
            <person name="Wiley J."/>
            <person name="Paul O."/>
            <person name="Allen A."/>
            <person name="Springer E."/>
            <person name="Wright C.L."/>
            <person name="Fields C.J."/>
            <person name="Daniel S.L."/>
            <person name="Ridlon J.M."/>
        </authorList>
    </citation>
    <scope>NUCLEOTIDE SEQUENCE [LARGE SCALE GENOMIC DNA]</scope>
    <source>
        <strain evidence="2 3">ATCC 35704</strain>
    </source>
</reference>
<dbReference type="KEGG" id="csci:HDCHBGLK_00230"/>
<proteinExistence type="predicted"/>
<sequence length="52" mass="6006">MKKRKKVSKINKPINPELEREQKEKDIQEGKKENMVDKGMLPVTSPARGVPF</sequence>
<dbReference type="STRING" id="411468.CLOSCI_01616"/>
<accession>B0NDT8</accession>
<organism evidence="2 3">
    <name type="scientific">Clostridium scindens (strain ATCC 35704 / DSM 5676 / VPI 13733 / 19)</name>
    <dbReference type="NCBI Taxonomy" id="411468"/>
    <lineage>
        <taxon>Bacteria</taxon>
        <taxon>Bacillati</taxon>
        <taxon>Bacillota</taxon>
        <taxon>Clostridia</taxon>
        <taxon>Lachnospirales</taxon>
        <taxon>Lachnospiraceae</taxon>
    </lineage>
</organism>
<dbReference type="RefSeq" id="WP_004606853.1">
    <property type="nucleotide sequence ID" value="NZ_CP036170.1"/>
</dbReference>
<dbReference type="AlphaFoldDB" id="B0NDT8"/>
<name>B0NDT8_CLOS5</name>
<evidence type="ECO:0000313" key="3">
    <source>
        <dbReference type="Proteomes" id="UP000289664"/>
    </source>
</evidence>
<keyword evidence="3" id="KW-1185">Reference proteome</keyword>
<evidence type="ECO:0000313" key="2">
    <source>
        <dbReference type="EMBL" id="QBF72885.1"/>
    </source>
</evidence>